<dbReference type="GeneID" id="40724778"/>
<keyword evidence="2" id="KW-1185">Reference proteome</keyword>
<accession>A0A4U7L255</accession>
<dbReference type="OrthoDB" id="2556108at2759"/>
<dbReference type="Proteomes" id="UP000306050">
    <property type="component" value="Chromosome SGRAM_12"/>
</dbReference>
<evidence type="ECO:0000313" key="2">
    <source>
        <dbReference type="Proteomes" id="UP000306050"/>
    </source>
</evidence>
<dbReference type="KEGG" id="sgra:EX895_001883"/>
<proteinExistence type="predicted"/>
<gene>
    <name evidence="1" type="ORF">EX895_001883</name>
</gene>
<dbReference type="AlphaFoldDB" id="A0A4U7L255"/>
<name>A0A4U7L255_9BASI</name>
<comment type="caution">
    <text evidence="1">The sequence shown here is derived from an EMBL/GenBank/DDBJ whole genome shotgun (WGS) entry which is preliminary data.</text>
</comment>
<protein>
    <submittedName>
        <fullName evidence="1">Uncharacterized protein</fullName>
    </submittedName>
</protein>
<organism evidence="1 2">
    <name type="scientific">Sporisorium graminicola</name>
    <dbReference type="NCBI Taxonomy" id="280036"/>
    <lineage>
        <taxon>Eukaryota</taxon>
        <taxon>Fungi</taxon>
        <taxon>Dikarya</taxon>
        <taxon>Basidiomycota</taxon>
        <taxon>Ustilaginomycotina</taxon>
        <taxon>Ustilaginomycetes</taxon>
        <taxon>Ustilaginales</taxon>
        <taxon>Ustilaginaceae</taxon>
        <taxon>Sporisorium</taxon>
    </lineage>
</organism>
<evidence type="ECO:0000313" key="1">
    <source>
        <dbReference type="EMBL" id="TKY89352.1"/>
    </source>
</evidence>
<reference evidence="1 2" key="1">
    <citation type="submission" date="2019-05" db="EMBL/GenBank/DDBJ databases">
        <title>Sporisorium graminicola CBS 10092 draft sequencing and annotation.</title>
        <authorList>
            <person name="Solano-Gonzalez S."/>
            <person name="Caddick M.X."/>
            <person name="Darby A."/>
        </authorList>
    </citation>
    <scope>NUCLEOTIDE SEQUENCE [LARGE SCALE GENOMIC DNA]</scope>
    <source>
        <strain evidence="1 2">CBS 10092</strain>
    </source>
</reference>
<dbReference type="EMBL" id="SRRM01000005">
    <property type="protein sequence ID" value="TKY89352.1"/>
    <property type="molecule type" value="Genomic_DNA"/>
</dbReference>
<sequence>MSALSNCSLGAGTNSATTTNNTNMVCSVPDDGATDAPACISAAQITQLQEFHLRLVPHPRILVCTRPNCGYGLALVPLVKEILAHIKQFHSYTLDDGQQAKLNPLLQELDLELPSVVKLKKELLPVLYIPELAGS</sequence>
<dbReference type="RefSeq" id="XP_029741337.1">
    <property type="nucleotide sequence ID" value="XM_029882482.1"/>
</dbReference>